<organism evidence="2 3">
    <name type="scientific">Drosophila busckii</name>
    <name type="common">Fruit fly</name>
    <dbReference type="NCBI Taxonomy" id="30019"/>
    <lineage>
        <taxon>Eukaryota</taxon>
        <taxon>Metazoa</taxon>
        <taxon>Ecdysozoa</taxon>
        <taxon>Arthropoda</taxon>
        <taxon>Hexapoda</taxon>
        <taxon>Insecta</taxon>
        <taxon>Pterygota</taxon>
        <taxon>Neoptera</taxon>
        <taxon>Endopterygota</taxon>
        <taxon>Diptera</taxon>
        <taxon>Brachycera</taxon>
        <taxon>Muscomorpha</taxon>
        <taxon>Ephydroidea</taxon>
        <taxon>Drosophilidae</taxon>
        <taxon>Drosophila</taxon>
    </lineage>
</organism>
<dbReference type="OrthoDB" id="1057137at2759"/>
<dbReference type="AlphaFoldDB" id="A0A0M3QVZ7"/>
<reference evidence="2 3" key="1">
    <citation type="submission" date="2015-08" db="EMBL/GenBank/DDBJ databases">
        <title>Ancestral chromatin configuration constrains chromatin evolution on differentiating sex chromosomes in Drosophila.</title>
        <authorList>
            <person name="Zhou Q."/>
            <person name="Bachtrog D."/>
        </authorList>
    </citation>
    <scope>NUCLEOTIDE SEQUENCE [LARGE SCALE GENOMIC DNA]</scope>
    <source>
        <tissue evidence="2">Whole larvae</tissue>
    </source>
</reference>
<protein>
    <submittedName>
        <fullName evidence="2">CG14164</fullName>
    </submittedName>
</protein>
<feature type="non-terminal residue" evidence="2">
    <location>
        <position position="61"/>
    </location>
</feature>
<dbReference type="STRING" id="30019.A0A0M3QVZ7"/>
<keyword evidence="3" id="KW-1185">Reference proteome</keyword>
<proteinExistence type="predicted"/>
<evidence type="ECO:0000259" key="1">
    <source>
        <dbReference type="Pfam" id="PF21166"/>
    </source>
</evidence>
<feature type="non-terminal residue" evidence="2">
    <location>
        <position position="1"/>
    </location>
</feature>
<accession>A0A0M3QVZ7</accession>
<feature type="domain" description="LSM12 LSM" evidence="1">
    <location>
        <begin position="5"/>
        <end position="60"/>
    </location>
</feature>
<name>A0A0M3QVZ7_DROBS</name>
<dbReference type="Proteomes" id="UP000494163">
    <property type="component" value="Chromosome 3L"/>
</dbReference>
<evidence type="ECO:0000313" key="3">
    <source>
        <dbReference type="Proteomes" id="UP000494163"/>
    </source>
</evidence>
<dbReference type="EMBL" id="CP012525">
    <property type="protein sequence ID" value="ALC43269.1"/>
    <property type="molecule type" value="Genomic_DNA"/>
</dbReference>
<dbReference type="Pfam" id="PF21166">
    <property type="entry name" value="LSM12_LSM"/>
    <property type="match status" value="1"/>
</dbReference>
<evidence type="ECO:0000313" key="2">
    <source>
        <dbReference type="EMBL" id="ALC43269.1"/>
    </source>
</evidence>
<gene>
    <name evidence="2" type="ORF">Dbus_chr3Lg435</name>
</gene>
<dbReference type="InterPro" id="IPR048478">
    <property type="entry name" value="LSM12_LSM"/>
</dbReference>
<sequence>KMSYDPFPLGTKLQVETCFGDLLTGEVVTYEHSVKMLVLNISKEDSAGDKKQSSTRCIVNL</sequence>